<reference evidence="1" key="1">
    <citation type="journal article" date="2014" name="Nat. Genet.">
        <title>Genome and transcriptome of the porcine whipworm Trichuris suis.</title>
        <authorList>
            <person name="Jex A.R."/>
            <person name="Nejsum P."/>
            <person name="Schwarz E.M."/>
            <person name="Hu L."/>
            <person name="Young N.D."/>
            <person name="Hall R.S."/>
            <person name="Korhonen P.K."/>
            <person name="Liao S."/>
            <person name="Thamsborg S."/>
            <person name="Xia J."/>
            <person name="Xu P."/>
            <person name="Wang S."/>
            <person name="Scheerlinck J.P."/>
            <person name="Hofmann A."/>
            <person name="Sternberg P.W."/>
            <person name="Wang J."/>
            <person name="Gasser R.B."/>
        </authorList>
    </citation>
    <scope>NUCLEOTIDE SEQUENCE [LARGE SCALE GENOMIC DNA]</scope>
    <source>
        <strain evidence="1">DCEP-RM93F</strain>
    </source>
</reference>
<protein>
    <submittedName>
        <fullName evidence="1">Uncharacterized protein</fullName>
    </submittedName>
</protein>
<organism evidence="1">
    <name type="scientific">Trichuris suis</name>
    <name type="common">pig whipworm</name>
    <dbReference type="NCBI Taxonomy" id="68888"/>
    <lineage>
        <taxon>Eukaryota</taxon>
        <taxon>Metazoa</taxon>
        <taxon>Ecdysozoa</taxon>
        <taxon>Nematoda</taxon>
        <taxon>Enoplea</taxon>
        <taxon>Dorylaimia</taxon>
        <taxon>Trichinellida</taxon>
        <taxon>Trichuridae</taxon>
        <taxon>Trichuris</taxon>
    </lineage>
</organism>
<dbReference type="EMBL" id="KL367553">
    <property type="protein sequence ID" value="KFD64593.1"/>
    <property type="molecule type" value="Genomic_DNA"/>
</dbReference>
<sequence length="89" mass="9888">MKTEAAGRQEAHLLVRRRSRQDRLTANSCLLGGITASSSCALSSSTNFEAASTSAKAFFRLLKQMDCFLDNNSRAPHDFHTYQSIQSYI</sequence>
<dbReference type="Proteomes" id="UP000030758">
    <property type="component" value="Unassembled WGS sequence"/>
</dbReference>
<accession>A0A085N547</accession>
<gene>
    <name evidence="1" type="ORF">M514_23195</name>
</gene>
<name>A0A085N547_9BILA</name>
<dbReference type="AlphaFoldDB" id="A0A085N547"/>
<evidence type="ECO:0000313" key="1">
    <source>
        <dbReference type="EMBL" id="KFD64593.1"/>
    </source>
</evidence>
<proteinExistence type="predicted"/>